<dbReference type="RefSeq" id="WP_345221680.1">
    <property type="nucleotide sequence ID" value="NZ_BAABHA010000002.1"/>
</dbReference>
<evidence type="ECO:0000313" key="2">
    <source>
        <dbReference type="EMBL" id="GAA4375558.1"/>
    </source>
</evidence>
<gene>
    <name evidence="2" type="primary">mutA</name>
    <name evidence="2" type="ORF">GCM10023186_08390</name>
</gene>
<proteinExistence type="predicted"/>
<dbReference type="InterPro" id="IPR006099">
    <property type="entry name" value="MeMalonylCoA_mutase_a/b_cat"/>
</dbReference>
<dbReference type="Gene3D" id="3.20.20.240">
    <property type="entry name" value="Methylmalonyl-CoA mutase"/>
    <property type="match status" value="1"/>
</dbReference>
<sequence>MADTPRSTPVSFAEFEPLTTAAWQERIRRDLKGADPAALVWQTPEGFPVEPFYHREALTALGTTPAPQVRSHAGHAPNSWLNIPTLSVPAHADGHAQIDHAADALQRGADGVHFDLADAAHFDLRYLAARLPLNTATVGFTISQTPDAWLQRLLEAAPNAELRGFLRYAPGQHSSADDYAQQTNALRRCVQLTRHLPGFLALAVNGVFFNNRGASATQELAYTLSTASSFLYNLPDHKTDLLEVASSLQVCLAVGTSYFMEIAKLRAIRRLWATLLHAYGLPPEVAAHLRVHATTSSWTQTTLDPHTNLLRVTTEAMSAVLGGADSVSVTPFDSLYAGPNDFSARIARNVPVILREEAYLDRVTDPAAGSYYLETLTDQLAREAWAMFQRIEAAGGILVNRGHMLDELRHVAMEKFHRIANGQQVIVGTNRFQNAQEQFDYDPKALLRSRHFDTTRAAYPTEVLRLATALHFIRREQKKKKAAVVLLGRDTIGLIHDLYLRLIPEAERPLSADLPPEGTLSLLFSTPDAATLMWANEDQLRAFASFVASTGEAESADGELQDANLEPPLLMTADLATMQDAVRHFGFREFTVHGHSTDDVLARLQGR</sequence>
<protein>
    <submittedName>
        <fullName evidence="2">Methylmalonyl-CoA mutase small subunit</fullName>
    </submittedName>
</protein>
<dbReference type="InterPro" id="IPR016176">
    <property type="entry name" value="Cbl-dep_enz_cat"/>
</dbReference>
<name>A0ABP8IVG2_9BACT</name>
<reference evidence="3" key="1">
    <citation type="journal article" date="2019" name="Int. J. Syst. Evol. Microbiol.">
        <title>The Global Catalogue of Microorganisms (GCM) 10K type strain sequencing project: providing services to taxonomists for standard genome sequencing and annotation.</title>
        <authorList>
            <consortium name="The Broad Institute Genomics Platform"/>
            <consortium name="The Broad Institute Genome Sequencing Center for Infectious Disease"/>
            <person name="Wu L."/>
            <person name="Ma J."/>
        </authorList>
    </citation>
    <scope>NUCLEOTIDE SEQUENCE [LARGE SCALE GENOMIC DNA]</scope>
    <source>
        <strain evidence="3">JCM 17924</strain>
    </source>
</reference>
<evidence type="ECO:0000259" key="1">
    <source>
        <dbReference type="Pfam" id="PF01642"/>
    </source>
</evidence>
<dbReference type="Pfam" id="PF01642">
    <property type="entry name" value="MM_CoA_mutase"/>
    <property type="match status" value="1"/>
</dbReference>
<accession>A0ABP8IVG2</accession>
<dbReference type="SUPFAM" id="SSF51703">
    <property type="entry name" value="Cobalamin (vitamin B12)-dependent enzymes"/>
    <property type="match status" value="1"/>
</dbReference>
<evidence type="ECO:0000313" key="3">
    <source>
        <dbReference type="Proteomes" id="UP001500454"/>
    </source>
</evidence>
<feature type="domain" description="Methylmalonyl-CoA mutase alpha/beta chain catalytic" evidence="1">
    <location>
        <begin position="193"/>
        <end position="442"/>
    </location>
</feature>
<dbReference type="Proteomes" id="UP001500454">
    <property type="component" value="Unassembled WGS sequence"/>
</dbReference>
<dbReference type="PANTHER" id="PTHR48101">
    <property type="entry name" value="METHYLMALONYL-COA MUTASE, MITOCHONDRIAL-RELATED"/>
    <property type="match status" value="1"/>
</dbReference>
<dbReference type="EMBL" id="BAABHA010000002">
    <property type="protein sequence ID" value="GAA4375558.1"/>
    <property type="molecule type" value="Genomic_DNA"/>
</dbReference>
<keyword evidence="3" id="KW-1185">Reference proteome</keyword>
<dbReference type="PANTHER" id="PTHR48101:SF1">
    <property type="entry name" value="METHYLMALONYL-COA MUTASE, LARGE SUBUNIT"/>
    <property type="match status" value="1"/>
</dbReference>
<comment type="caution">
    <text evidence="2">The sequence shown here is derived from an EMBL/GenBank/DDBJ whole genome shotgun (WGS) entry which is preliminary data.</text>
</comment>
<organism evidence="2 3">
    <name type="scientific">Hymenobacter koreensis</name>
    <dbReference type="NCBI Taxonomy" id="1084523"/>
    <lineage>
        <taxon>Bacteria</taxon>
        <taxon>Pseudomonadati</taxon>
        <taxon>Bacteroidota</taxon>
        <taxon>Cytophagia</taxon>
        <taxon>Cytophagales</taxon>
        <taxon>Hymenobacteraceae</taxon>
        <taxon>Hymenobacter</taxon>
    </lineage>
</organism>